<dbReference type="InterPro" id="IPR003658">
    <property type="entry name" value="Anti-sigma_ant"/>
</dbReference>
<keyword evidence="5" id="KW-0804">Transcription</keyword>
<keyword evidence="2" id="KW-0805">Transcription regulation</keyword>
<dbReference type="CDD" id="cd07043">
    <property type="entry name" value="STAS_anti-anti-sigma_factors"/>
    <property type="match status" value="1"/>
</dbReference>
<dbReference type="InterPro" id="IPR013325">
    <property type="entry name" value="RNA_pol_sigma_r2"/>
</dbReference>
<dbReference type="PRINTS" id="PR00046">
    <property type="entry name" value="SIGMA70FCT"/>
</dbReference>
<dbReference type="GO" id="GO:0016987">
    <property type="term" value="F:sigma factor activity"/>
    <property type="evidence" value="ECO:0007669"/>
    <property type="project" value="UniProtKB-KW"/>
</dbReference>
<evidence type="ECO:0000256" key="4">
    <source>
        <dbReference type="ARBA" id="ARBA00023125"/>
    </source>
</evidence>
<dbReference type="Pfam" id="PF13466">
    <property type="entry name" value="STAS_2"/>
    <property type="match status" value="1"/>
</dbReference>
<dbReference type="Pfam" id="PF04545">
    <property type="entry name" value="Sigma70_r4"/>
    <property type="match status" value="1"/>
</dbReference>
<dbReference type="InterPro" id="IPR036388">
    <property type="entry name" value="WH-like_DNA-bd_sf"/>
</dbReference>
<dbReference type="InterPro" id="IPR014284">
    <property type="entry name" value="RNA_pol_sigma-70_dom"/>
</dbReference>
<dbReference type="GO" id="GO:0003677">
    <property type="term" value="F:DNA binding"/>
    <property type="evidence" value="ECO:0007669"/>
    <property type="project" value="UniProtKB-KW"/>
</dbReference>
<dbReference type="InterPro" id="IPR000943">
    <property type="entry name" value="RNA_pol_sigma70"/>
</dbReference>
<reference evidence="8" key="1">
    <citation type="submission" date="2021-01" db="EMBL/GenBank/DDBJ databases">
        <title>Whole genome shotgun sequence of Actinoplanes rishiriensis NBRC 108556.</title>
        <authorList>
            <person name="Komaki H."/>
            <person name="Tamura T."/>
        </authorList>
    </citation>
    <scope>NUCLEOTIDE SEQUENCE</scope>
    <source>
        <strain evidence="8">NBRC 108556</strain>
    </source>
</reference>
<evidence type="ECO:0000256" key="3">
    <source>
        <dbReference type="ARBA" id="ARBA00023082"/>
    </source>
</evidence>
<dbReference type="SUPFAM" id="SSF88946">
    <property type="entry name" value="Sigma2 domain of RNA polymerase sigma factors"/>
    <property type="match status" value="1"/>
</dbReference>
<keyword evidence="4" id="KW-0238">DNA-binding</keyword>
<dbReference type="NCBIfam" id="TIGR00377">
    <property type="entry name" value="ant_ant_sig"/>
    <property type="match status" value="1"/>
</dbReference>
<dbReference type="NCBIfam" id="TIGR02937">
    <property type="entry name" value="sigma70-ECF"/>
    <property type="match status" value="1"/>
</dbReference>
<dbReference type="InterPro" id="IPR013324">
    <property type="entry name" value="RNA_pol_sigma_r3/r4-like"/>
</dbReference>
<name>A0A919JZ85_9ACTN</name>
<gene>
    <name evidence="8" type="ORF">Ari01nite_49030</name>
</gene>
<evidence type="ECO:0000313" key="9">
    <source>
        <dbReference type="Proteomes" id="UP000636960"/>
    </source>
</evidence>
<evidence type="ECO:0000313" key="8">
    <source>
        <dbReference type="EMBL" id="GIE97438.1"/>
    </source>
</evidence>
<organism evidence="8 9">
    <name type="scientific">Paractinoplanes rishiriensis</name>
    <dbReference type="NCBI Taxonomy" id="1050105"/>
    <lineage>
        <taxon>Bacteria</taxon>
        <taxon>Bacillati</taxon>
        <taxon>Actinomycetota</taxon>
        <taxon>Actinomycetes</taxon>
        <taxon>Micromonosporales</taxon>
        <taxon>Micromonosporaceae</taxon>
        <taxon>Paractinoplanes</taxon>
    </lineage>
</organism>
<evidence type="ECO:0000259" key="7">
    <source>
        <dbReference type="PROSITE" id="PS50801"/>
    </source>
</evidence>
<dbReference type="PROSITE" id="PS50801">
    <property type="entry name" value="STAS"/>
    <property type="match status" value="1"/>
</dbReference>
<dbReference type="GO" id="GO:0006352">
    <property type="term" value="P:DNA-templated transcription initiation"/>
    <property type="evidence" value="ECO:0007669"/>
    <property type="project" value="InterPro"/>
</dbReference>
<dbReference type="EMBL" id="BOMV01000057">
    <property type="protein sequence ID" value="GIE97438.1"/>
    <property type="molecule type" value="Genomic_DNA"/>
</dbReference>
<dbReference type="InterPro" id="IPR007624">
    <property type="entry name" value="RNA_pol_sigma70_r3"/>
</dbReference>
<evidence type="ECO:0000256" key="6">
    <source>
        <dbReference type="RuleBase" id="RU003749"/>
    </source>
</evidence>
<dbReference type="Pfam" id="PF04542">
    <property type="entry name" value="Sigma70_r2"/>
    <property type="match status" value="1"/>
</dbReference>
<dbReference type="PANTHER" id="PTHR30385">
    <property type="entry name" value="SIGMA FACTOR F FLAGELLAR"/>
    <property type="match status" value="1"/>
</dbReference>
<dbReference type="InterPro" id="IPR014322">
    <property type="entry name" value="RNA_pol_sigma-B/F/G"/>
</dbReference>
<dbReference type="InterPro" id="IPR058548">
    <property type="entry name" value="MlaB-like_STAS"/>
</dbReference>
<evidence type="ECO:0000256" key="5">
    <source>
        <dbReference type="ARBA" id="ARBA00023163"/>
    </source>
</evidence>
<comment type="similarity">
    <text evidence="1 6">Belongs to the anti-sigma-factor antagonist family.</text>
</comment>
<keyword evidence="3" id="KW-0731">Sigma factor</keyword>
<feature type="domain" description="STAS" evidence="7">
    <location>
        <begin position="282"/>
        <end position="378"/>
    </location>
</feature>
<dbReference type="CDD" id="cd06171">
    <property type="entry name" value="Sigma70_r4"/>
    <property type="match status" value="1"/>
</dbReference>
<comment type="caution">
    <text evidence="8">The sequence shown here is derived from an EMBL/GenBank/DDBJ whole genome shotgun (WGS) entry which is preliminary data.</text>
</comment>
<dbReference type="InterPro" id="IPR002645">
    <property type="entry name" value="STAS_dom"/>
</dbReference>
<dbReference type="Proteomes" id="UP000636960">
    <property type="component" value="Unassembled WGS sequence"/>
</dbReference>
<dbReference type="InterPro" id="IPR007627">
    <property type="entry name" value="RNA_pol_sigma70_r2"/>
</dbReference>
<keyword evidence="9" id="KW-1185">Reference proteome</keyword>
<dbReference type="InterPro" id="IPR007630">
    <property type="entry name" value="RNA_pol_sigma70_r4"/>
</dbReference>
<evidence type="ECO:0000256" key="2">
    <source>
        <dbReference type="ARBA" id="ARBA00023015"/>
    </source>
</evidence>
<evidence type="ECO:0000256" key="1">
    <source>
        <dbReference type="ARBA" id="ARBA00009013"/>
    </source>
</evidence>
<dbReference type="Gene3D" id="1.10.10.10">
    <property type="entry name" value="Winged helix-like DNA-binding domain superfamily/Winged helix DNA-binding domain"/>
    <property type="match status" value="2"/>
</dbReference>
<dbReference type="SUPFAM" id="SSF88659">
    <property type="entry name" value="Sigma3 and sigma4 domains of RNA polymerase sigma factors"/>
    <property type="match status" value="2"/>
</dbReference>
<dbReference type="Gene3D" id="3.30.750.24">
    <property type="entry name" value="STAS domain"/>
    <property type="match status" value="1"/>
</dbReference>
<dbReference type="GO" id="GO:0043856">
    <property type="term" value="F:anti-sigma factor antagonist activity"/>
    <property type="evidence" value="ECO:0007669"/>
    <property type="project" value="InterPro"/>
</dbReference>
<accession>A0A919JZ85</accession>
<dbReference type="NCBIfam" id="TIGR02980">
    <property type="entry name" value="SigBFG"/>
    <property type="match status" value="1"/>
</dbReference>
<dbReference type="Pfam" id="PF04539">
    <property type="entry name" value="Sigma70_r3"/>
    <property type="match status" value="1"/>
</dbReference>
<dbReference type="PANTHER" id="PTHR30385:SF4">
    <property type="entry name" value="RNA POLYMERASE SIGMA-E FACTOR"/>
    <property type="match status" value="1"/>
</dbReference>
<dbReference type="SUPFAM" id="SSF52091">
    <property type="entry name" value="SpoIIaa-like"/>
    <property type="match status" value="1"/>
</dbReference>
<dbReference type="InterPro" id="IPR036513">
    <property type="entry name" value="STAS_dom_sf"/>
</dbReference>
<protein>
    <recommendedName>
        <fullName evidence="6">Anti-sigma factor antagonist</fullName>
    </recommendedName>
</protein>
<dbReference type="AlphaFoldDB" id="A0A919JZ85"/>
<sequence>MLLPMPDDRGSAVAEPLEDLDAVAAVYADRYFSAPDGDRAALRDAFVGACLPMAGRLARRFRGRGEPLDDLEQVARLGLIKAIVRFEPDRGSFTAYAVVTIRGEIKRHFRDRAWAMHVPRHVKDLHLAVRRTTEELTAERPHTPTITEIAERLGVNEDEVADAMVSGGGYSPMSLNSPVNGSEQTIELGDLLGGTDPALELVDDRVTVAGLLQRLPARERQMLAMRFQGNQSQSEIAATFGISQMQVSRLLARALAWLREAMLSDEVPRWTGASAAHELAGLDITSRGTNGVLTLRCRGEIDRDSARRLRAALRQAVAARPQQLTVDLSGVALVDAAGVAVLHDGVTAAERAGVRMRLAGVQPYVRHILDVSGLGTSF</sequence>
<dbReference type="Gene3D" id="1.20.120.1810">
    <property type="match status" value="1"/>
</dbReference>
<proteinExistence type="inferred from homology"/>